<protein>
    <submittedName>
        <fullName evidence="1">Uncharacterized protein</fullName>
    </submittedName>
</protein>
<evidence type="ECO:0000313" key="1">
    <source>
        <dbReference type="EMBL" id="KRQ17347.1"/>
    </source>
</evidence>
<evidence type="ECO:0000313" key="2">
    <source>
        <dbReference type="Proteomes" id="UP000051936"/>
    </source>
</evidence>
<name>A0A0R3E5B6_9BRAD</name>
<comment type="caution">
    <text evidence="1">The sequence shown here is derived from an EMBL/GenBank/DDBJ whole genome shotgun (WGS) entry which is preliminary data.</text>
</comment>
<gene>
    <name evidence="1" type="ORF">AOQ71_02360</name>
</gene>
<organism evidence="1 2">
    <name type="scientific">Bradyrhizobium manausense</name>
    <dbReference type="NCBI Taxonomy" id="989370"/>
    <lineage>
        <taxon>Bacteria</taxon>
        <taxon>Pseudomonadati</taxon>
        <taxon>Pseudomonadota</taxon>
        <taxon>Alphaproteobacteria</taxon>
        <taxon>Hyphomicrobiales</taxon>
        <taxon>Nitrobacteraceae</taxon>
        <taxon>Bradyrhizobium</taxon>
    </lineage>
</organism>
<sequence>MGLNRIRDLKRPTRSAVISVTLQARSWAYAKAYPSSNRRVQELPIRLHRYNWHRPHGGIESQTPISRLGLTEDSLLRLTEERDHYVRCPGCAGLLDRRELDDLIDHLPGQEIEEEPTRH</sequence>
<dbReference type="Proteomes" id="UP000051936">
    <property type="component" value="Unassembled WGS sequence"/>
</dbReference>
<dbReference type="AlphaFoldDB" id="A0A0R3E5B6"/>
<reference evidence="1 2" key="1">
    <citation type="submission" date="2015-09" db="EMBL/GenBank/DDBJ databases">
        <title>Draft Genome Sequence of Bradyrhizobium manausense Strain BR 3351T, a Novel Symbiotic Nitrogen-Fixing Alphaproteobacterium Isolated from Brazilian Amazon Rain Forest.</title>
        <authorList>
            <person name="De Araujo J.L."/>
            <person name="Zilli J.E."/>
        </authorList>
    </citation>
    <scope>NUCLEOTIDE SEQUENCE [LARGE SCALE GENOMIC DNA]</scope>
    <source>
        <strain evidence="1 2">BR3351</strain>
    </source>
</reference>
<accession>A0A0R3E5B6</accession>
<proteinExistence type="predicted"/>
<dbReference type="EMBL" id="LJYG01000015">
    <property type="protein sequence ID" value="KRQ17347.1"/>
    <property type="molecule type" value="Genomic_DNA"/>
</dbReference>
<keyword evidence="2" id="KW-1185">Reference proteome</keyword>